<gene>
    <name evidence="1" type="ORF">HMPREF0083_03690</name>
</gene>
<evidence type="ECO:0000313" key="2">
    <source>
        <dbReference type="Proteomes" id="UP000016511"/>
    </source>
</evidence>
<keyword evidence="2" id="KW-1185">Reference proteome</keyword>
<dbReference type="Proteomes" id="UP000016511">
    <property type="component" value="Unassembled WGS sequence"/>
</dbReference>
<comment type="caution">
    <text evidence="1">The sequence shown here is derived from an EMBL/GenBank/DDBJ whole genome shotgun (WGS) entry which is preliminary data.</text>
</comment>
<accession>U1WZR0</accession>
<evidence type="ECO:0000313" key="1">
    <source>
        <dbReference type="EMBL" id="ERI08210.1"/>
    </source>
</evidence>
<dbReference type="HOGENOM" id="CLU_2986475_0_0_9"/>
<dbReference type="PATRIC" id="fig|649747.3.peg.3348"/>
<dbReference type="AlphaFoldDB" id="U1WZR0"/>
<name>U1WZR0_ANEAE</name>
<sequence length="57" mass="6576">MDKKVDVAAKESNIYFLPIIPLEKRAKYNTKWPIGFLVDKGWAKAPASFSYISQFPR</sequence>
<proteinExistence type="predicted"/>
<protein>
    <submittedName>
        <fullName evidence="1">Uncharacterized protein</fullName>
    </submittedName>
</protein>
<organism evidence="1 2">
    <name type="scientific">Aneurinibacillus aneurinilyticus ATCC 12856</name>
    <dbReference type="NCBI Taxonomy" id="649747"/>
    <lineage>
        <taxon>Bacteria</taxon>
        <taxon>Bacillati</taxon>
        <taxon>Bacillota</taxon>
        <taxon>Bacilli</taxon>
        <taxon>Bacillales</taxon>
        <taxon>Paenibacillaceae</taxon>
        <taxon>Aneurinibacillus group</taxon>
        <taxon>Aneurinibacillus</taxon>
    </lineage>
</organism>
<dbReference type="EMBL" id="AWSJ01000222">
    <property type="protein sequence ID" value="ERI08210.1"/>
    <property type="molecule type" value="Genomic_DNA"/>
</dbReference>
<reference evidence="1 2" key="1">
    <citation type="submission" date="2013-08" db="EMBL/GenBank/DDBJ databases">
        <authorList>
            <person name="Weinstock G."/>
            <person name="Sodergren E."/>
            <person name="Wylie T."/>
            <person name="Fulton L."/>
            <person name="Fulton R."/>
            <person name="Fronick C."/>
            <person name="O'Laughlin M."/>
            <person name="Godfrey J."/>
            <person name="Miner T."/>
            <person name="Herter B."/>
            <person name="Appelbaum E."/>
            <person name="Cordes M."/>
            <person name="Lek S."/>
            <person name="Wollam A."/>
            <person name="Pepin K.H."/>
            <person name="Palsikar V.B."/>
            <person name="Mitreva M."/>
            <person name="Wilson R.K."/>
        </authorList>
    </citation>
    <scope>NUCLEOTIDE SEQUENCE [LARGE SCALE GENOMIC DNA]</scope>
    <source>
        <strain evidence="1 2">ATCC 12856</strain>
    </source>
</reference>